<dbReference type="InParanoid" id="A0A1Y2M4W6"/>
<name>A0A1Y2M4W6_EPING</name>
<keyword evidence="2" id="KW-1185">Reference proteome</keyword>
<dbReference type="EMBL" id="KZ107841">
    <property type="protein sequence ID" value="OSS51140.1"/>
    <property type="molecule type" value="Genomic_DNA"/>
</dbReference>
<dbReference type="Proteomes" id="UP000193240">
    <property type="component" value="Unassembled WGS sequence"/>
</dbReference>
<protein>
    <submittedName>
        <fullName evidence="1">Uncharacterized protein</fullName>
    </submittedName>
</protein>
<sequence>MQRNENAEELHRCESSSLWRLRCSPAILGKLELVFLGAGSWSVRGELQPQCGALPALSVRGGLLHSAPWLLLRDKTDLRRVLMLSDSGLAGNLQVVSSKDKTRLLATSYTLAESRWLAVTLRHRTPLAAVQQTFHAPHLPSCTT</sequence>
<reference evidence="1 2" key="1">
    <citation type="journal article" date="2017" name="Genome Announc.">
        <title>Genome sequence of the saprophytic ascomycete Epicoccum nigrum ICMP 19927 strain isolated from New Zealand.</title>
        <authorList>
            <person name="Fokin M."/>
            <person name="Fleetwood D."/>
            <person name="Weir B.S."/>
            <person name="Villas-Boas S.G."/>
        </authorList>
    </citation>
    <scope>NUCLEOTIDE SEQUENCE [LARGE SCALE GENOMIC DNA]</scope>
    <source>
        <strain evidence="1 2">ICMP 19927</strain>
    </source>
</reference>
<evidence type="ECO:0000313" key="2">
    <source>
        <dbReference type="Proteomes" id="UP000193240"/>
    </source>
</evidence>
<evidence type="ECO:0000313" key="1">
    <source>
        <dbReference type="EMBL" id="OSS51140.1"/>
    </source>
</evidence>
<dbReference type="AlphaFoldDB" id="A0A1Y2M4W6"/>
<accession>A0A1Y2M4W6</accession>
<proteinExistence type="predicted"/>
<gene>
    <name evidence="1" type="ORF">B5807_04385</name>
</gene>
<organism evidence="1 2">
    <name type="scientific">Epicoccum nigrum</name>
    <name type="common">Soil fungus</name>
    <name type="synonym">Epicoccum purpurascens</name>
    <dbReference type="NCBI Taxonomy" id="105696"/>
    <lineage>
        <taxon>Eukaryota</taxon>
        <taxon>Fungi</taxon>
        <taxon>Dikarya</taxon>
        <taxon>Ascomycota</taxon>
        <taxon>Pezizomycotina</taxon>
        <taxon>Dothideomycetes</taxon>
        <taxon>Pleosporomycetidae</taxon>
        <taxon>Pleosporales</taxon>
        <taxon>Pleosporineae</taxon>
        <taxon>Didymellaceae</taxon>
        <taxon>Epicoccum</taxon>
    </lineage>
</organism>